<comment type="caution">
    <text evidence="1">The sequence shown here is derived from an EMBL/GenBank/DDBJ whole genome shotgun (WGS) entry which is preliminary data.</text>
</comment>
<evidence type="ECO:0000313" key="1">
    <source>
        <dbReference type="EMBL" id="KAK0051542.1"/>
    </source>
</evidence>
<reference evidence="1" key="1">
    <citation type="journal article" date="2023" name="PLoS Negl. Trop. Dis.">
        <title>A genome sequence for Biomphalaria pfeifferi, the major vector snail for the human-infecting parasite Schistosoma mansoni.</title>
        <authorList>
            <person name="Bu L."/>
            <person name="Lu L."/>
            <person name="Laidemitt M.R."/>
            <person name="Zhang S.M."/>
            <person name="Mutuku M."/>
            <person name="Mkoji G."/>
            <person name="Steinauer M."/>
            <person name="Loker E.S."/>
        </authorList>
    </citation>
    <scope>NUCLEOTIDE SEQUENCE</scope>
    <source>
        <strain evidence="1">KasaAsao</strain>
    </source>
</reference>
<dbReference type="Proteomes" id="UP001233172">
    <property type="component" value="Unassembled WGS sequence"/>
</dbReference>
<gene>
    <name evidence="1" type="ORF">Bpfe_019121</name>
</gene>
<name>A0AAD8F4L9_BIOPF</name>
<proteinExistence type="predicted"/>
<reference evidence="1" key="2">
    <citation type="submission" date="2023-04" db="EMBL/GenBank/DDBJ databases">
        <authorList>
            <person name="Bu L."/>
            <person name="Lu L."/>
            <person name="Laidemitt M.R."/>
            <person name="Zhang S.M."/>
            <person name="Mutuku M."/>
            <person name="Mkoji G."/>
            <person name="Steinauer M."/>
            <person name="Loker E.S."/>
        </authorList>
    </citation>
    <scope>NUCLEOTIDE SEQUENCE</scope>
    <source>
        <strain evidence="1">KasaAsao</strain>
        <tissue evidence="1">Whole Snail</tissue>
    </source>
</reference>
<organism evidence="1 2">
    <name type="scientific">Biomphalaria pfeifferi</name>
    <name type="common">Bloodfluke planorb</name>
    <name type="synonym">Freshwater snail</name>
    <dbReference type="NCBI Taxonomy" id="112525"/>
    <lineage>
        <taxon>Eukaryota</taxon>
        <taxon>Metazoa</taxon>
        <taxon>Spiralia</taxon>
        <taxon>Lophotrochozoa</taxon>
        <taxon>Mollusca</taxon>
        <taxon>Gastropoda</taxon>
        <taxon>Heterobranchia</taxon>
        <taxon>Euthyneura</taxon>
        <taxon>Panpulmonata</taxon>
        <taxon>Hygrophila</taxon>
        <taxon>Lymnaeoidea</taxon>
        <taxon>Planorbidae</taxon>
        <taxon>Biomphalaria</taxon>
    </lineage>
</organism>
<sequence>MNYKCIRHFRDVIFSSGDISSYLPAPDRVTLFTPHLFTLLTSMCQCRLGQWTFVVLKYRRQLVGGDLPERGPG</sequence>
<dbReference type="AlphaFoldDB" id="A0AAD8F4L9"/>
<accession>A0AAD8F4L9</accession>
<protein>
    <submittedName>
        <fullName evidence="1">Uncharacterized protein</fullName>
    </submittedName>
</protein>
<dbReference type="EMBL" id="JASAOG010000103">
    <property type="protein sequence ID" value="KAK0051542.1"/>
    <property type="molecule type" value="Genomic_DNA"/>
</dbReference>
<keyword evidence="2" id="KW-1185">Reference proteome</keyword>
<evidence type="ECO:0000313" key="2">
    <source>
        <dbReference type="Proteomes" id="UP001233172"/>
    </source>
</evidence>